<dbReference type="SFLD" id="SFLDS00057">
    <property type="entry name" value="Glutaminase/Asparaginase"/>
    <property type="match status" value="1"/>
</dbReference>
<dbReference type="InterPro" id="IPR006033">
    <property type="entry name" value="AsnA_fam"/>
</dbReference>
<dbReference type="FunFam" id="3.40.50.1170:FF:000001">
    <property type="entry name" value="L-asparaginase 2"/>
    <property type="match status" value="1"/>
</dbReference>
<sequence>MPRVLMLHTGGTLGMAGGRPSALRPAAFFQTLRKRVPELFQLADIELELFSNLDSSEMQPELWSRMAAHLHRRLPDFDGAVVTHGTDTLAYTASALSFMLRNPPCPVVLTGSQRPLGEIRSDARLNLIDAVLSAIQGPREVTICFDSHLYRGNRTRKVKVAEYDAFESPNFPVLGTLGVDATFEEGLKAKGPFRLHAELDPRVFLLKVYPGLDPALPLQLLPHVKGLVLEAYGAGNVPMAKELGRSFQPLFVEARERGIPVLVVSQAYRNGVDLTLYESGAMALEQGAVGGADMTPSAALVKLMQGLAEHPRGGQALARFLRTPVAGELSVGRPTVPRPVKKRRRPARVGRVG</sequence>
<dbReference type="PROSITE" id="PS51732">
    <property type="entry name" value="ASN_GLN_ASE_3"/>
    <property type="match status" value="1"/>
</dbReference>
<proteinExistence type="inferred from homology"/>
<evidence type="ECO:0000313" key="10">
    <source>
        <dbReference type="EMBL" id="RKG85473.1"/>
    </source>
</evidence>
<feature type="binding site" evidence="5">
    <location>
        <begin position="86"/>
        <end position="87"/>
    </location>
    <ligand>
        <name>substrate</name>
    </ligand>
</feature>
<dbReference type="GO" id="GO:0004067">
    <property type="term" value="F:asparaginase activity"/>
    <property type="evidence" value="ECO:0007669"/>
    <property type="project" value="UniProtKB-UniRule"/>
</dbReference>
<dbReference type="Gene3D" id="3.40.50.1170">
    <property type="entry name" value="L-asparaginase, N-terminal domain"/>
    <property type="match status" value="1"/>
</dbReference>
<dbReference type="InterPro" id="IPR041725">
    <property type="entry name" value="L-asparaginase_I"/>
</dbReference>
<feature type="compositionally biased region" description="Basic residues" evidence="7">
    <location>
        <begin position="339"/>
        <end position="353"/>
    </location>
</feature>
<dbReference type="Gene3D" id="3.40.50.40">
    <property type="match status" value="1"/>
</dbReference>
<evidence type="ECO:0000256" key="6">
    <source>
        <dbReference type="PROSITE-ProRule" id="PRU10100"/>
    </source>
</evidence>
<dbReference type="PIRSF" id="PIRSF500176">
    <property type="entry name" value="L_ASNase"/>
    <property type="match status" value="1"/>
</dbReference>
<evidence type="ECO:0000256" key="2">
    <source>
        <dbReference type="ARBA" id="ARBA00012920"/>
    </source>
</evidence>
<dbReference type="PANTHER" id="PTHR11707:SF28">
    <property type="entry name" value="60 KDA LYSOPHOSPHOLIPASE"/>
    <property type="match status" value="1"/>
</dbReference>
<dbReference type="InterPro" id="IPR040919">
    <property type="entry name" value="Asparaginase_C"/>
</dbReference>
<dbReference type="InterPro" id="IPR027475">
    <property type="entry name" value="Asparaginase/glutaminase_AS2"/>
</dbReference>
<dbReference type="SUPFAM" id="SSF53774">
    <property type="entry name" value="Glutaminase/Asparaginase"/>
    <property type="match status" value="1"/>
</dbReference>
<dbReference type="InterPro" id="IPR027474">
    <property type="entry name" value="L-asparaginase_N"/>
</dbReference>
<gene>
    <name evidence="10" type="ORF">D7V88_19775</name>
</gene>
<dbReference type="SMART" id="SM00870">
    <property type="entry name" value="Asparaginase"/>
    <property type="match status" value="1"/>
</dbReference>
<dbReference type="PRINTS" id="PR00139">
    <property type="entry name" value="ASNGLNASE"/>
</dbReference>
<evidence type="ECO:0000259" key="8">
    <source>
        <dbReference type="Pfam" id="PF00710"/>
    </source>
</evidence>
<dbReference type="CDD" id="cd08963">
    <property type="entry name" value="L-asparaginase_I"/>
    <property type="match status" value="1"/>
</dbReference>
<reference evidence="11" key="1">
    <citation type="submission" date="2018-09" db="EMBL/GenBank/DDBJ databases">
        <authorList>
            <person name="Livingstone P.G."/>
            <person name="Whitworth D.E."/>
        </authorList>
    </citation>
    <scope>NUCLEOTIDE SEQUENCE [LARGE SCALE GENOMIC DNA]</scope>
    <source>
        <strain evidence="11">CA054A</strain>
    </source>
</reference>
<protein>
    <recommendedName>
        <fullName evidence="2">asparaginase</fullName>
        <ecNumber evidence="2">3.5.1.1</ecNumber>
    </recommendedName>
</protein>
<feature type="binding site" evidence="5">
    <location>
        <position position="55"/>
    </location>
    <ligand>
        <name>substrate</name>
    </ligand>
</feature>
<comment type="similarity">
    <text evidence="1">Belongs to the asparaginase 1 family.</text>
</comment>
<evidence type="ECO:0000256" key="3">
    <source>
        <dbReference type="ARBA" id="ARBA00022801"/>
    </source>
</evidence>
<organism evidence="10 11">
    <name type="scientific">Corallococcus terminator</name>
    <dbReference type="NCBI Taxonomy" id="2316733"/>
    <lineage>
        <taxon>Bacteria</taxon>
        <taxon>Pseudomonadati</taxon>
        <taxon>Myxococcota</taxon>
        <taxon>Myxococcia</taxon>
        <taxon>Myxococcales</taxon>
        <taxon>Cystobacterineae</taxon>
        <taxon>Myxococcaceae</taxon>
        <taxon>Corallococcus</taxon>
    </lineage>
</organism>
<keyword evidence="11" id="KW-1185">Reference proteome</keyword>
<dbReference type="InterPro" id="IPR036152">
    <property type="entry name" value="Asp/glu_Ase-like_sf"/>
</dbReference>
<dbReference type="InterPro" id="IPR006034">
    <property type="entry name" value="Asparaginase/glutaminase-like"/>
</dbReference>
<dbReference type="InterPro" id="IPR027473">
    <property type="entry name" value="L-asparaginase_C"/>
</dbReference>
<name>A0A3A8J7G7_9BACT</name>
<dbReference type="EMBL" id="RAVZ01000132">
    <property type="protein sequence ID" value="RKG85473.1"/>
    <property type="molecule type" value="Genomic_DNA"/>
</dbReference>
<dbReference type="OrthoDB" id="9788068at2"/>
<feature type="active site" description="O-isoaspartyl threonine intermediate" evidence="4">
    <location>
        <position position="12"/>
    </location>
</feature>
<accession>A0A3A8J7G7</accession>
<feature type="region of interest" description="Disordered" evidence="7">
    <location>
        <begin position="331"/>
        <end position="353"/>
    </location>
</feature>
<evidence type="ECO:0000256" key="1">
    <source>
        <dbReference type="ARBA" id="ARBA00010518"/>
    </source>
</evidence>
<dbReference type="InterPro" id="IPR037152">
    <property type="entry name" value="L-asparaginase_N_sf"/>
</dbReference>
<dbReference type="PANTHER" id="PTHR11707">
    <property type="entry name" value="L-ASPARAGINASE"/>
    <property type="match status" value="1"/>
</dbReference>
<dbReference type="PIRSF" id="PIRSF001220">
    <property type="entry name" value="L-ASNase_gatD"/>
    <property type="match status" value="1"/>
</dbReference>
<evidence type="ECO:0000256" key="7">
    <source>
        <dbReference type="SAM" id="MobiDB-lite"/>
    </source>
</evidence>
<dbReference type="Proteomes" id="UP000268094">
    <property type="component" value="Unassembled WGS sequence"/>
</dbReference>
<keyword evidence="3" id="KW-0378">Hydrolase</keyword>
<comment type="caution">
    <text evidence="10">The sequence shown here is derived from an EMBL/GenBank/DDBJ whole genome shotgun (WGS) entry which is preliminary data.</text>
</comment>
<dbReference type="AlphaFoldDB" id="A0A3A8J7G7"/>
<dbReference type="Pfam" id="PF17763">
    <property type="entry name" value="Asparaginase_C"/>
    <property type="match status" value="1"/>
</dbReference>
<dbReference type="RefSeq" id="WP_120542207.1">
    <property type="nucleotide sequence ID" value="NZ_RAVZ01000132.1"/>
</dbReference>
<feature type="domain" description="L-asparaginase N-terminal" evidence="8">
    <location>
        <begin position="3"/>
        <end position="182"/>
    </location>
</feature>
<evidence type="ECO:0000256" key="4">
    <source>
        <dbReference type="PIRSR" id="PIRSR001220-1"/>
    </source>
</evidence>
<evidence type="ECO:0000256" key="5">
    <source>
        <dbReference type="PIRSR" id="PIRSR001220-2"/>
    </source>
</evidence>
<evidence type="ECO:0000259" key="9">
    <source>
        <dbReference type="Pfam" id="PF17763"/>
    </source>
</evidence>
<dbReference type="Pfam" id="PF00710">
    <property type="entry name" value="Asparaginase"/>
    <property type="match status" value="1"/>
</dbReference>
<feature type="domain" description="Asparaginase/glutaminase C-terminal" evidence="9">
    <location>
        <begin position="202"/>
        <end position="309"/>
    </location>
</feature>
<dbReference type="PROSITE" id="PS00917">
    <property type="entry name" value="ASN_GLN_ASE_2"/>
    <property type="match status" value="1"/>
</dbReference>
<evidence type="ECO:0000313" key="11">
    <source>
        <dbReference type="Proteomes" id="UP000268094"/>
    </source>
</evidence>
<feature type="active site" evidence="6">
    <location>
        <position position="86"/>
    </location>
</feature>
<dbReference type="NCBIfam" id="TIGR00519">
    <property type="entry name" value="asnASE_I"/>
    <property type="match status" value="1"/>
</dbReference>
<dbReference type="GO" id="GO:0006520">
    <property type="term" value="P:amino acid metabolic process"/>
    <property type="evidence" value="ECO:0007669"/>
    <property type="project" value="InterPro"/>
</dbReference>
<dbReference type="EC" id="3.5.1.1" evidence="2"/>